<keyword evidence="5" id="KW-1185">Reference proteome</keyword>
<accession>A0AA88ITJ4</accession>
<reference evidence="4" key="1">
    <citation type="submission" date="2023-07" db="EMBL/GenBank/DDBJ databases">
        <title>draft genome sequence of fig (Ficus carica).</title>
        <authorList>
            <person name="Takahashi T."/>
            <person name="Nishimura K."/>
        </authorList>
    </citation>
    <scope>NUCLEOTIDE SEQUENCE</scope>
</reference>
<evidence type="ECO:0000313" key="4">
    <source>
        <dbReference type="EMBL" id="GMN57408.1"/>
    </source>
</evidence>
<feature type="region of interest" description="Disordered" evidence="1">
    <location>
        <begin position="74"/>
        <end position="135"/>
    </location>
</feature>
<keyword evidence="3" id="KW-0732">Signal</keyword>
<gene>
    <name evidence="4" type="ORF">TIFTF001_026519</name>
</gene>
<dbReference type="EMBL" id="BTGU01000070">
    <property type="protein sequence ID" value="GMN57408.1"/>
    <property type="molecule type" value="Genomic_DNA"/>
</dbReference>
<feature type="region of interest" description="Disordered" evidence="1">
    <location>
        <begin position="153"/>
        <end position="189"/>
    </location>
</feature>
<name>A0AA88ITJ4_FICCA</name>
<proteinExistence type="predicted"/>
<dbReference type="AlphaFoldDB" id="A0AA88ITJ4"/>
<feature type="signal peptide" evidence="3">
    <location>
        <begin position="1"/>
        <end position="27"/>
    </location>
</feature>
<feature type="compositionally biased region" description="Low complexity" evidence="1">
    <location>
        <begin position="116"/>
        <end position="126"/>
    </location>
</feature>
<dbReference type="Proteomes" id="UP001187192">
    <property type="component" value="Unassembled WGS sequence"/>
</dbReference>
<feature type="chain" id="PRO_5041642222" evidence="3">
    <location>
        <begin position="28"/>
        <end position="308"/>
    </location>
</feature>
<feature type="transmembrane region" description="Helical" evidence="2">
    <location>
        <begin position="261"/>
        <end position="279"/>
    </location>
</feature>
<evidence type="ECO:0000313" key="5">
    <source>
        <dbReference type="Proteomes" id="UP001187192"/>
    </source>
</evidence>
<protein>
    <submittedName>
        <fullName evidence="4">Uncharacterized protein</fullName>
    </submittedName>
</protein>
<feature type="compositionally biased region" description="Polar residues" evidence="1">
    <location>
        <begin position="74"/>
        <end position="102"/>
    </location>
</feature>
<sequence length="308" mass="33110">MFRSNHNSRFMFLLFFLIDFVAPPSDPNNDTINEASASMVVDINLLTRARDNGTAEEASASGSTVSTAVLDRQVITSPSGTPPNLTEGVISNRSSPSSTSHINVAARPASTRGEPSSSSTSTSTSSKNPTCPATDEKKKGVLLCASAASECSHTHRSSASSSDNNGGSTSRTQHHPMVTNYDDSQSNHHNPSGNLDSFIRFLREQELSKNLTQVAMAIAASLYGTSDAIHPKMRLALVLLLSVGLQCFWCGTLRQNARTELLGQVLIIAAFHVLLANLMLPSSWALIPIVTYIAFLITLGVHFHKELR</sequence>
<evidence type="ECO:0000256" key="2">
    <source>
        <dbReference type="SAM" id="Phobius"/>
    </source>
</evidence>
<organism evidence="4 5">
    <name type="scientific">Ficus carica</name>
    <name type="common">Common fig</name>
    <dbReference type="NCBI Taxonomy" id="3494"/>
    <lineage>
        <taxon>Eukaryota</taxon>
        <taxon>Viridiplantae</taxon>
        <taxon>Streptophyta</taxon>
        <taxon>Embryophyta</taxon>
        <taxon>Tracheophyta</taxon>
        <taxon>Spermatophyta</taxon>
        <taxon>Magnoliopsida</taxon>
        <taxon>eudicotyledons</taxon>
        <taxon>Gunneridae</taxon>
        <taxon>Pentapetalae</taxon>
        <taxon>rosids</taxon>
        <taxon>fabids</taxon>
        <taxon>Rosales</taxon>
        <taxon>Moraceae</taxon>
        <taxon>Ficeae</taxon>
        <taxon>Ficus</taxon>
    </lineage>
</organism>
<feature type="compositionally biased region" description="Low complexity" evidence="1">
    <location>
        <begin position="157"/>
        <end position="171"/>
    </location>
</feature>
<evidence type="ECO:0000256" key="1">
    <source>
        <dbReference type="SAM" id="MobiDB-lite"/>
    </source>
</evidence>
<keyword evidence="2" id="KW-0472">Membrane</keyword>
<comment type="caution">
    <text evidence="4">The sequence shown here is derived from an EMBL/GenBank/DDBJ whole genome shotgun (WGS) entry which is preliminary data.</text>
</comment>
<evidence type="ECO:0000256" key="3">
    <source>
        <dbReference type="SAM" id="SignalP"/>
    </source>
</evidence>
<keyword evidence="2" id="KW-1133">Transmembrane helix</keyword>
<feature type="transmembrane region" description="Helical" evidence="2">
    <location>
        <begin position="285"/>
        <end position="303"/>
    </location>
</feature>
<keyword evidence="2" id="KW-0812">Transmembrane</keyword>